<dbReference type="SUPFAM" id="SSF55144">
    <property type="entry name" value="LigT-like"/>
    <property type="match status" value="1"/>
</dbReference>
<dbReference type="GO" id="GO:0016874">
    <property type="term" value="F:ligase activity"/>
    <property type="evidence" value="ECO:0007669"/>
    <property type="project" value="UniProtKB-KW"/>
</dbReference>
<feature type="active site" description="Proton donor" evidence="2">
    <location>
        <position position="42"/>
    </location>
</feature>
<evidence type="ECO:0000259" key="3">
    <source>
        <dbReference type="Pfam" id="PF02834"/>
    </source>
</evidence>
<dbReference type="PANTHER" id="PTHR35561">
    <property type="entry name" value="RNA 2',3'-CYCLIC PHOSPHODIESTERASE"/>
    <property type="match status" value="1"/>
</dbReference>
<evidence type="ECO:0000313" key="5">
    <source>
        <dbReference type="Proteomes" id="UP000030652"/>
    </source>
</evidence>
<feature type="active site" description="Proton acceptor" evidence="2">
    <location>
        <position position="129"/>
    </location>
</feature>
<reference evidence="4 5" key="1">
    <citation type="submission" date="2014-10" db="EMBL/GenBank/DDBJ databases">
        <title>Draft genome of anammox bacterium scalindua brodae, obtained using differential coverage binning of sequence data from two enrichment reactors.</title>
        <authorList>
            <person name="Speth D.R."/>
            <person name="Russ L."/>
            <person name="Kartal B."/>
            <person name="Op den Camp H.J."/>
            <person name="Dutilh B.E."/>
            <person name="Jetten M.S."/>
        </authorList>
    </citation>
    <scope>NUCLEOTIDE SEQUENCE [LARGE SCALE GENOMIC DNA]</scope>
    <source>
        <strain evidence="4">RU1</strain>
    </source>
</reference>
<comment type="caution">
    <text evidence="4">The sequence shown here is derived from an EMBL/GenBank/DDBJ whole genome shotgun (WGS) entry which is preliminary data.</text>
</comment>
<dbReference type="Pfam" id="PF02834">
    <property type="entry name" value="LigT_PEase"/>
    <property type="match status" value="2"/>
</dbReference>
<evidence type="ECO:0000256" key="2">
    <source>
        <dbReference type="HAMAP-Rule" id="MF_01940"/>
    </source>
</evidence>
<dbReference type="PANTHER" id="PTHR35561:SF1">
    <property type="entry name" value="RNA 2',3'-CYCLIC PHOSPHODIESTERASE"/>
    <property type="match status" value="1"/>
</dbReference>
<accession>A0A0B0ELR6</accession>
<dbReference type="GO" id="GO:0008664">
    <property type="term" value="F:RNA 2',3'-cyclic 3'-phosphodiesterase activity"/>
    <property type="evidence" value="ECO:0007669"/>
    <property type="project" value="UniProtKB-EC"/>
</dbReference>
<feature type="short sequence motif" description="HXTX 2" evidence="2">
    <location>
        <begin position="129"/>
        <end position="132"/>
    </location>
</feature>
<gene>
    <name evidence="4" type="primary">ligT</name>
    <name evidence="4" type="ORF">SCABRO_01320</name>
</gene>
<dbReference type="GO" id="GO:0004113">
    <property type="term" value="F:2',3'-cyclic-nucleotide 3'-phosphodiesterase activity"/>
    <property type="evidence" value="ECO:0007669"/>
    <property type="project" value="InterPro"/>
</dbReference>
<feature type="domain" description="Phosphoesterase HXTX" evidence="3">
    <location>
        <begin position="9"/>
        <end position="92"/>
    </location>
</feature>
<dbReference type="HAMAP" id="MF_01940">
    <property type="entry name" value="RNA_CPDase"/>
    <property type="match status" value="1"/>
</dbReference>
<feature type="domain" description="Phosphoesterase HXTX" evidence="3">
    <location>
        <begin position="98"/>
        <end position="178"/>
    </location>
</feature>
<comment type="catalytic activity">
    <reaction evidence="2">
        <text>a 3'-end 2',3'-cyclophospho-ribonucleotide-RNA + H2O = a 3'-end 2'-phospho-ribonucleotide-RNA + H(+)</text>
        <dbReference type="Rhea" id="RHEA:11828"/>
        <dbReference type="Rhea" id="RHEA-COMP:10464"/>
        <dbReference type="Rhea" id="RHEA-COMP:17353"/>
        <dbReference type="ChEBI" id="CHEBI:15377"/>
        <dbReference type="ChEBI" id="CHEBI:15378"/>
        <dbReference type="ChEBI" id="CHEBI:83064"/>
        <dbReference type="ChEBI" id="CHEBI:173113"/>
        <dbReference type="EC" id="3.1.4.58"/>
    </reaction>
</comment>
<dbReference type="InterPro" id="IPR009097">
    <property type="entry name" value="Cyclic_Pdiesterase"/>
</dbReference>
<name>A0A0B0ELR6_9BACT</name>
<comment type="similarity">
    <text evidence="2">Belongs to the 2H phosphoesterase superfamily. ThpR family.</text>
</comment>
<dbReference type="AlphaFoldDB" id="A0A0B0ELR6"/>
<organism evidence="4 5">
    <name type="scientific">Candidatus Scalindua brodae</name>
    <dbReference type="NCBI Taxonomy" id="237368"/>
    <lineage>
        <taxon>Bacteria</taxon>
        <taxon>Pseudomonadati</taxon>
        <taxon>Planctomycetota</taxon>
        <taxon>Candidatus Brocadiia</taxon>
        <taxon>Candidatus Brocadiales</taxon>
        <taxon>Candidatus Scalinduaceae</taxon>
        <taxon>Candidatus Scalindua</taxon>
    </lineage>
</organism>
<dbReference type="Proteomes" id="UP000030652">
    <property type="component" value="Unassembled WGS sequence"/>
</dbReference>
<protein>
    <recommendedName>
        <fullName evidence="2">RNA 2',3'-cyclic phosphodiesterase</fullName>
        <shortName evidence="2">RNA 2',3'-CPDase</shortName>
        <ecNumber evidence="2">3.1.4.58</ecNumber>
    </recommendedName>
</protein>
<keyword evidence="4" id="KW-0436">Ligase</keyword>
<dbReference type="Gene3D" id="3.90.1140.10">
    <property type="entry name" value="Cyclic phosphodiesterase"/>
    <property type="match status" value="1"/>
</dbReference>
<sequence length="187" mass="20976">MTIRVFIAIEIDSEIKNKLSGYLSELKRTGADVNWVSPENIHLTLKFIGYIEEEALINLNKIINDAVFSIEPFSVSIGNIGAFPSLNKPRVVFVCVQERGNNLLRIYQKLDKGVGPLGIKKESKKYVGHITLGRVKSQKNISELKKALNSGRECYFGSEKVTSLSLIQSKLTPTGPLYTRLNNFILY</sequence>
<proteinExistence type="inferred from homology"/>
<dbReference type="EC" id="3.1.4.58" evidence="2"/>
<dbReference type="InterPro" id="IPR014051">
    <property type="entry name" value="Phosphoesterase_HXTX"/>
</dbReference>
<evidence type="ECO:0000313" key="4">
    <source>
        <dbReference type="EMBL" id="KHE92931.1"/>
    </source>
</evidence>
<feature type="short sequence motif" description="HXTX 1" evidence="2">
    <location>
        <begin position="42"/>
        <end position="45"/>
    </location>
</feature>
<dbReference type="InterPro" id="IPR004175">
    <property type="entry name" value="RNA_CPDase"/>
</dbReference>
<keyword evidence="1 2" id="KW-0378">Hydrolase</keyword>
<comment type="function">
    <text evidence="2">Hydrolyzes RNA 2',3'-cyclic phosphodiester to an RNA 2'-phosphomonoester.</text>
</comment>
<dbReference type="NCBIfam" id="TIGR02258">
    <property type="entry name" value="2_5_ligase"/>
    <property type="match status" value="1"/>
</dbReference>
<dbReference type="eggNOG" id="COG1514">
    <property type="taxonomic scope" value="Bacteria"/>
</dbReference>
<evidence type="ECO:0000256" key="1">
    <source>
        <dbReference type="ARBA" id="ARBA00022801"/>
    </source>
</evidence>
<dbReference type="EMBL" id="JRYO01000085">
    <property type="protein sequence ID" value="KHE92931.1"/>
    <property type="molecule type" value="Genomic_DNA"/>
</dbReference>